<evidence type="ECO:0000256" key="2">
    <source>
        <dbReference type="PIRSR" id="PIRSR613078-1"/>
    </source>
</evidence>
<dbReference type="AlphaFoldDB" id="A0A2T3G3X5"/>
<keyword evidence="6" id="KW-1185">Reference proteome</keyword>
<comment type="caution">
    <text evidence="5">The sequence shown here is derived from an EMBL/GenBank/DDBJ whole genome shotgun (WGS) entry which is preliminary data.</text>
</comment>
<dbReference type="EMBL" id="JAJDKZ010000005">
    <property type="protein sequence ID" value="MCB8609492.1"/>
    <property type="molecule type" value="Genomic_DNA"/>
</dbReference>
<accession>A0A2T3G3X5</accession>
<reference evidence="4" key="3">
    <citation type="submission" date="2021-10" db="EMBL/GenBank/DDBJ databases">
        <title>Collection of gut derived symbiotic bacterial strains cultured from healthy donors.</title>
        <authorList>
            <person name="Lin H."/>
            <person name="Littmann E."/>
            <person name="Kohout C."/>
            <person name="Pamer E.G."/>
        </authorList>
    </citation>
    <scope>NUCLEOTIDE SEQUENCE</scope>
    <source>
        <strain evidence="4">DFI.4.48</strain>
    </source>
</reference>
<organism evidence="5 6">
    <name type="scientific">Faecalibacillus faecis</name>
    <dbReference type="NCBI Taxonomy" id="1982628"/>
    <lineage>
        <taxon>Bacteria</taxon>
        <taxon>Bacillati</taxon>
        <taxon>Bacillota</taxon>
        <taxon>Erysipelotrichia</taxon>
        <taxon>Erysipelotrichales</taxon>
        <taxon>Coprobacillaceae</taxon>
        <taxon>Faecalibacillus</taxon>
    </lineage>
</organism>
<feature type="binding site" evidence="3">
    <location>
        <position position="57"/>
    </location>
    <ligand>
        <name>substrate</name>
    </ligand>
</feature>
<proteinExistence type="predicted"/>
<dbReference type="InterPro" id="IPR051695">
    <property type="entry name" value="Phosphoglycerate_Mutase"/>
</dbReference>
<feature type="binding site" evidence="3">
    <location>
        <begin position="7"/>
        <end position="14"/>
    </location>
    <ligand>
        <name>substrate</name>
    </ligand>
</feature>
<dbReference type="Gene3D" id="3.40.50.1240">
    <property type="entry name" value="Phosphoglycerate mutase-like"/>
    <property type="match status" value="1"/>
</dbReference>
<dbReference type="SUPFAM" id="SSF53254">
    <property type="entry name" value="Phosphoglycerate mutase-like"/>
    <property type="match status" value="1"/>
</dbReference>
<keyword evidence="1" id="KW-0378">Hydrolase</keyword>
<dbReference type="GO" id="GO:0005829">
    <property type="term" value="C:cytosol"/>
    <property type="evidence" value="ECO:0007669"/>
    <property type="project" value="TreeGrafter"/>
</dbReference>
<evidence type="ECO:0000256" key="1">
    <source>
        <dbReference type="ARBA" id="ARBA00022801"/>
    </source>
</evidence>
<evidence type="ECO:0000256" key="3">
    <source>
        <dbReference type="PIRSR" id="PIRSR613078-2"/>
    </source>
</evidence>
<sequence length="196" mass="22600">MRFIFVRHGKTHFNEINLTQGWCDSPLSKVGIRQVESISKQLEQYQIDKAYTSPLGRAVQTANIILSKKGIEPIYEERFKEVNFGILEGISTELVRKLNIESPNWLENLDMDYRPYEGEDIHDVILKHHEALQEIIENCNDNETVLIVGHGCSLYGLLKSLFFKEQFLEFPNNATAIIVDYSNGNFKLEQILDPII</sequence>
<name>A0A2T3G3X5_9FIRM</name>
<protein>
    <submittedName>
        <fullName evidence="4">Histidine phosphatase family protein</fullName>
    </submittedName>
</protein>
<feature type="active site" description="Proton donor/acceptor" evidence="2">
    <location>
        <position position="81"/>
    </location>
</feature>
<dbReference type="PANTHER" id="PTHR46517:SF1">
    <property type="entry name" value="FRUCTOSE-2,6-BISPHOSPHATASE TIGAR"/>
    <property type="match status" value="1"/>
</dbReference>
<dbReference type="PANTHER" id="PTHR46517">
    <property type="entry name" value="FRUCTOSE-2,6-BISPHOSPHATASE TIGAR"/>
    <property type="match status" value="1"/>
</dbReference>
<reference evidence="6" key="1">
    <citation type="submission" date="2018-03" db="EMBL/GenBank/DDBJ databases">
        <title>Lachnoclostridium SNUG30370 gen.nov., sp.nov., isolated from human faeces.</title>
        <authorList>
            <person name="Seo B."/>
            <person name="Jeon K."/>
            <person name="Ko G."/>
        </authorList>
    </citation>
    <scope>NUCLEOTIDE SEQUENCE [LARGE SCALE GENOMIC DNA]</scope>
    <source>
        <strain evidence="6">SNUG30370</strain>
    </source>
</reference>
<feature type="active site" description="Tele-phosphohistidine intermediate" evidence="2">
    <location>
        <position position="8"/>
    </location>
</feature>
<dbReference type="Proteomes" id="UP001198439">
    <property type="component" value="Unassembled WGS sequence"/>
</dbReference>
<dbReference type="InterPro" id="IPR029033">
    <property type="entry name" value="His_PPase_superfam"/>
</dbReference>
<evidence type="ECO:0000313" key="4">
    <source>
        <dbReference type="EMBL" id="MCB8609492.1"/>
    </source>
</evidence>
<dbReference type="Pfam" id="PF00300">
    <property type="entry name" value="His_Phos_1"/>
    <property type="match status" value="1"/>
</dbReference>
<evidence type="ECO:0000313" key="5">
    <source>
        <dbReference type="EMBL" id="PST42255.1"/>
    </source>
</evidence>
<dbReference type="SMART" id="SM00855">
    <property type="entry name" value="PGAM"/>
    <property type="match status" value="1"/>
</dbReference>
<dbReference type="GO" id="GO:0004331">
    <property type="term" value="F:fructose-2,6-bisphosphate 2-phosphatase activity"/>
    <property type="evidence" value="ECO:0007669"/>
    <property type="project" value="TreeGrafter"/>
</dbReference>
<dbReference type="GeneID" id="77469775"/>
<dbReference type="CDD" id="cd07067">
    <property type="entry name" value="HP_PGM_like"/>
    <property type="match status" value="1"/>
</dbReference>
<dbReference type="RefSeq" id="WP_106987030.1">
    <property type="nucleotide sequence ID" value="NZ_DBGCOW010000103.1"/>
</dbReference>
<dbReference type="GO" id="GO:0045820">
    <property type="term" value="P:negative regulation of glycolytic process"/>
    <property type="evidence" value="ECO:0007669"/>
    <property type="project" value="TreeGrafter"/>
</dbReference>
<dbReference type="GO" id="GO:0043456">
    <property type="term" value="P:regulation of pentose-phosphate shunt"/>
    <property type="evidence" value="ECO:0007669"/>
    <property type="project" value="TreeGrafter"/>
</dbReference>
<gene>
    <name evidence="5" type="ORF">C7U55_01465</name>
    <name evidence="4" type="ORF">LJD69_02630</name>
</gene>
<reference evidence="5" key="2">
    <citation type="journal article" date="2019" name="Int. J. Syst. Evol. Microbiol.">
        <title>Faecalibacillus intestinalis gen. nov., sp. nov. and Faecalibacillus faecis sp. nov., isolated from human faeces.</title>
        <authorList>
            <person name="Seo B."/>
            <person name="Jeon K."/>
            <person name="Baek I."/>
            <person name="Lee Y.M."/>
            <person name="Baek K."/>
            <person name="Ko G."/>
        </authorList>
    </citation>
    <scope>NUCLEOTIDE SEQUENCE</scope>
    <source>
        <strain evidence="5">SNUG30370</strain>
    </source>
</reference>
<evidence type="ECO:0000313" key="6">
    <source>
        <dbReference type="Proteomes" id="UP000241201"/>
    </source>
</evidence>
<dbReference type="InterPro" id="IPR013078">
    <property type="entry name" value="His_Pase_superF_clade-1"/>
</dbReference>
<dbReference type="EMBL" id="PYLP01000001">
    <property type="protein sequence ID" value="PST42255.1"/>
    <property type="molecule type" value="Genomic_DNA"/>
</dbReference>
<dbReference type="Proteomes" id="UP000241201">
    <property type="component" value="Unassembled WGS sequence"/>
</dbReference>